<dbReference type="Gene3D" id="3.40.710.10">
    <property type="entry name" value="DD-peptidase/beta-lactamase superfamily"/>
    <property type="match status" value="1"/>
</dbReference>
<keyword evidence="3" id="KW-1003">Cell membrane</keyword>
<gene>
    <name evidence="16" type="ORF">Trichorick_01239</name>
</gene>
<keyword evidence="13" id="KW-0961">Cell wall biogenesis/degradation</keyword>
<accession>A0ABZ0UWN3</accession>
<evidence type="ECO:0000259" key="14">
    <source>
        <dbReference type="Pfam" id="PF00905"/>
    </source>
</evidence>
<evidence type="ECO:0000256" key="1">
    <source>
        <dbReference type="ARBA" id="ARBA00004167"/>
    </source>
</evidence>
<evidence type="ECO:0000256" key="10">
    <source>
        <dbReference type="ARBA" id="ARBA00022984"/>
    </source>
</evidence>
<dbReference type="EMBL" id="CP112932">
    <property type="protein sequence ID" value="WPY01329.1"/>
    <property type="molecule type" value="Genomic_DNA"/>
</dbReference>
<evidence type="ECO:0000313" key="17">
    <source>
        <dbReference type="Proteomes" id="UP001326613"/>
    </source>
</evidence>
<dbReference type="Pfam" id="PF00905">
    <property type="entry name" value="Transpeptidase"/>
    <property type="match status" value="1"/>
</dbReference>
<evidence type="ECO:0000256" key="6">
    <source>
        <dbReference type="ARBA" id="ARBA00022670"/>
    </source>
</evidence>
<dbReference type="Pfam" id="PF03717">
    <property type="entry name" value="PBP_dimer"/>
    <property type="match status" value="1"/>
</dbReference>
<evidence type="ECO:0000256" key="13">
    <source>
        <dbReference type="ARBA" id="ARBA00023316"/>
    </source>
</evidence>
<keyword evidence="17" id="KW-1185">Reference proteome</keyword>
<reference evidence="16 17" key="1">
    <citation type="submission" date="2022-10" db="EMBL/GenBank/DDBJ databases">
        <title>Host association and intracellularity evolved multiple times independently in the Rickettsiales.</title>
        <authorList>
            <person name="Castelli M."/>
            <person name="Nardi T."/>
            <person name="Gammuto L."/>
            <person name="Bellinzona G."/>
            <person name="Sabaneyeva E."/>
            <person name="Potekhin A."/>
            <person name="Serra V."/>
            <person name="Petroni G."/>
            <person name="Sassera D."/>
        </authorList>
    </citation>
    <scope>NUCLEOTIDE SEQUENCE [LARGE SCALE GENOMIC DNA]</scope>
    <source>
        <strain evidence="16 17">Kr 154-4</strain>
    </source>
</reference>
<evidence type="ECO:0000256" key="9">
    <source>
        <dbReference type="ARBA" id="ARBA00022960"/>
    </source>
</evidence>
<dbReference type="InterPro" id="IPR001460">
    <property type="entry name" value="PCN-bd_Tpept"/>
</dbReference>
<evidence type="ECO:0000313" key="16">
    <source>
        <dbReference type="EMBL" id="WPY01329.1"/>
    </source>
</evidence>
<dbReference type="SUPFAM" id="SSF56519">
    <property type="entry name" value="Penicillin binding protein dimerisation domain"/>
    <property type="match status" value="1"/>
</dbReference>
<comment type="subcellular location">
    <subcellularLocation>
        <location evidence="2">Cell membrane</location>
    </subcellularLocation>
    <subcellularLocation>
        <location evidence="1">Membrane</location>
        <topology evidence="1">Single-pass membrane protein</topology>
    </subcellularLocation>
</comment>
<keyword evidence="10" id="KW-0573">Peptidoglycan synthesis</keyword>
<dbReference type="SUPFAM" id="SSF56601">
    <property type="entry name" value="beta-lactamase/transpeptidase-like"/>
    <property type="match status" value="1"/>
</dbReference>
<dbReference type="PANTHER" id="PTHR30627">
    <property type="entry name" value="PEPTIDOGLYCAN D,D-TRANSPEPTIDASE"/>
    <property type="match status" value="1"/>
</dbReference>
<keyword evidence="8" id="KW-0378">Hydrolase</keyword>
<feature type="domain" description="Penicillin-binding protein transpeptidase" evidence="14">
    <location>
        <begin position="260"/>
        <end position="583"/>
    </location>
</feature>
<evidence type="ECO:0000256" key="11">
    <source>
        <dbReference type="ARBA" id="ARBA00022989"/>
    </source>
</evidence>
<feature type="domain" description="Penicillin-binding protein dimerisation" evidence="15">
    <location>
        <begin position="58"/>
        <end position="227"/>
    </location>
</feature>
<evidence type="ECO:0000256" key="4">
    <source>
        <dbReference type="ARBA" id="ARBA00022519"/>
    </source>
</evidence>
<dbReference type="InterPro" id="IPR012338">
    <property type="entry name" value="Beta-lactam/transpept-like"/>
</dbReference>
<dbReference type="InterPro" id="IPR050515">
    <property type="entry name" value="Beta-lactam/transpept"/>
</dbReference>
<evidence type="ECO:0000256" key="2">
    <source>
        <dbReference type="ARBA" id="ARBA00004236"/>
    </source>
</evidence>
<evidence type="ECO:0000256" key="8">
    <source>
        <dbReference type="ARBA" id="ARBA00022801"/>
    </source>
</evidence>
<name>A0ABZ0UWN3_9RICK</name>
<protein>
    <submittedName>
        <fullName evidence="16">Penicillin-binding protein 2</fullName>
    </submittedName>
</protein>
<dbReference type="InterPro" id="IPR017790">
    <property type="entry name" value="Penicillin-binding_protein_2"/>
</dbReference>
<evidence type="ECO:0000256" key="5">
    <source>
        <dbReference type="ARBA" id="ARBA00022645"/>
    </source>
</evidence>
<keyword evidence="6" id="KW-0645">Protease</keyword>
<dbReference type="InterPro" id="IPR005311">
    <property type="entry name" value="PBP_dimer"/>
</dbReference>
<keyword evidence="11" id="KW-1133">Transmembrane helix</keyword>
<keyword evidence="5" id="KW-0121">Carboxypeptidase</keyword>
<keyword evidence="4" id="KW-0997">Cell inner membrane</keyword>
<dbReference type="Gene3D" id="3.90.1310.10">
    <property type="entry name" value="Penicillin-binding protein 2a (Domain 2)"/>
    <property type="match status" value="1"/>
</dbReference>
<dbReference type="InterPro" id="IPR036138">
    <property type="entry name" value="PBP_dimer_sf"/>
</dbReference>
<organism evidence="16 17">
    <name type="scientific">Candidatus Trichorickettsia mobilis</name>
    <dbReference type="NCBI Taxonomy" id="1346319"/>
    <lineage>
        <taxon>Bacteria</taxon>
        <taxon>Pseudomonadati</taxon>
        <taxon>Pseudomonadota</taxon>
        <taxon>Alphaproteobacteria</taxon>
        <taxon>Rickettsiales</taxon>
        <taxon>Rickettsiaceae</taxon>
        <taxon>Rickettsieae</taxon>
        <taxon>Candidatus Trichorickettsia</taxon>
    </lineage>
</organism>
<dbReference type="RefSeq" id="WP_323738109.1">
    <property type="nucleotide sequence ID" value="NZ_CP112932.1"/>
</dbReference>
<dbReference type="Proteomes" id="UP001326613">
    <property type="component" value="Chromosome"/>
</dbReference>
<keyword evidence="7" id="KW-0812">Transmembrane</keyword>
<dbReference type="PANTHER" id="PTHR30627:SF2">
    <property type="entry name" value="PEPTIDOGLYCAN D,D-TRANSPEPTIDASE MRDA"/>
    <property type="match status" value="1"/>
</dbReference>
<proteinExistence type="predicted"/>
<sequence>MLNKIFHNQIISRRTFLIGVGKLGLLSILASRMFYMQCIKKSEYTTLSDKNRISLVLVPPNRGQIYDTSGQLLATNKLCFRLLLDKNSQLSYPQELILINQILGLTQEQQVYIEKKVKRADRRMPVMILDQLSWEQIAIIEEYKHKLSAIFIDMGQVRFYPMHNATAHILGYIGQVNEQESRELPVSSRDFIIGKSGVEKYYEEELRGSFGYKQMEVNAFGKYIRELTQVNSIPGQNITLNIDAELHTKIEPYLNQYGCSAIVMNCRNGNLPILAISPSFEPNNFTKLSQEYWHSLINDPYKPLINKAVQNAYPPGSVFKIITILAALEAGITPDKVVYCNGTPALKSGFRCASRLGHGSLNMIGALKCSCNSYMYEIAKLIGANRIINMAKKFGFGTSTDIDLPGEVLGFVPSKKWKKSKLRLDWTLGDTLNLSIGQGFLLATPIQLVRFCAAIANNGKLYTPRIAKNTPNYTQIDINQEHLELIKEAMYQTVNSLGGTAYYSRILEEKFQFAGKTGTAQVQSKANANDDLSRQSISWERRNHAVFIGFAPYNDPQYAISVFVDHGGSGGRAAAPLASKIIQEILQKHG</sequence>
<evidence type="ECO:0000256" key="12">
    <source>
        <dbReference type="ARBA" id="ARBA00023136"/>
    </source>
</evidence>
<keyword evidence="12" id="KW-0472">Membrane</keyword>
<keyword evidence="9" id="KW-0133">Cell shape</keyword>
<evidence type="ECO:0000256" key="3">
    <source>
        <dbReference type="ARBA" id="ARBA00022475"/>
    </source>
</evidence>
<dbReference type="NCBIfam" id="TIGR03423">
    <property type="entry name" value="pbp2_mrdA"/>
    <property type="match status" value="1"/>
</dbReference>
<evidence type="ECO:0000259" key="15">
    <source>
        <dbReference type="Pfam" id="PF03717"/>
    </source>
</evidence>
<evidence type="ECO:0000256" key="7">
    <source>
        <dbReference type="ARBA" id="ARBA00022692"/>
    </source>
</evidence>